<organism evidence="1 2">
    <name type="scientific">Hirsutella minnesotensis 3608</name>
    <dbReference type="NCBI Taxonomy" id="1043627"/>
    <lineage>
        <taxon>Eukaryota</taxon>
        <taxon>Fungi</taxon>
        <taxon>Dikarya</taxon>
        <taxon>Ascomycota</taxon>
        <taxon>Pezizomycotina</taxon>
        <taxon>Sordariomycetes</taxon>
        <taxon>Hypocreomycetidae</taxon>
        <taxon>Hypocreales</taxon>
        <taxon>Ophiocordycipitaceae</taxon>
        <taxon>Hirsutella</taxon>
    </lineage>
</organism>
<proteinExistence type="predicted"/>
<sequence length="150" mass="17298">MTDSVNEVKKLLQLVLTDAVYIGRSNLDNLFGKVIAESIIELGLEGNICRASMKQVQKKLTTEVTKNHYLYWEAWIDDDKGDTHFQAYVVDHMERTKSGSQPTMWHIEDLCREIRIFMEDLGPIFLQEVEDHVKHATQEAADDEGIFLLE</sequence>
<gene>
    <name evidence="1" type="ORF">HIM_04159</name>
</gene>
<dbReference type="Proteomes" id="UP000054481">
    <property type="component" value="Unassembled WGS sequence"/>
</dbReference>
<evidence type="ECO:0000313" key="2">
    <source>
        <dbReference type="Proteomes" id="UP000054481"/>
    </source>
</evidence>
<evidence type="ECO:0000313" key="1">
    <source>
        <dbReference type="EMBL" id="KJZ76430.1"/>
    </source>
</evidence>
<accession>A0A0F7ZQ09</accession>
<keyword evidence="2" id="KW-1185">Reference proteome</keyword>
<protein>
    <submittedName>
        <fullName evidence="1">Uncharacterized protein</fullName>
    </submittedName>
</protein>
<dbReference type="AlphaFoldDB" id="A0A0F7ZQ09"/>
<name>A0A0F7ZQ09_9HYPO</name>
<dbReference type="EMBL" id="KQ030511">
    <property type="protein sequence ID" value="KJZ76430.1"/>
    <property type="molecule type" value="Genomic_DNA"/>
</dbReference>
<reference evidence="1 2" key="1">
    <citation type="journal article" date="2014" name="Genome Biol. Evol.">
        <title>Comparative genomics and transcriptomics analyses reveal divergent lifestyle features of nematode endoparasitic fungus Hirsutella minnesotensis.</title>
        <authorList>
            <person name="Lai Y."/>
            <person name="Liu K."/>
            <person name="Zhang X."/>
            <person name="Zhang X."/>
            <person name="Li K."/>
            <person name="Wang N."/>
            <person name="Shu C."/>
            <person name="Wu Y."/>
            <person name="Wang C."/>
            <person name="Bushley K.E."/>
            <person name="Xiang M."/>
            <person name="Liu X."/>
        </authorList>
    </citation>
    <scope>NUCLEOTIDE SEQUENCE [LARGE SCALE GENOMIC DNA]</scope>
    <source>
        <strain evidence="1 2">3608</strain>
    </source>
</reference>